<sequence>MLCMSASESNNNLCHFIANLHHRCGWSLPIFSTTKEIMQDGIEQQHTPSLTTIRSDANEEGIRSLRPLPDDSFSIINEVIISGVGSMPIIKGDLRQLPIKVQRFVIEKASLMRPRGIYICDGSVREADEIVAKLVERRTLSVLTAYENNYICRTDPQDVTESIAWIATPGKFQTVCRTNDDVVPIMCNWISPAECGKELDSRFPGCMTGRVMYVIPFSLGVICGPFSKIGIELTDSNYTVLCMRIMTRVSPKVFEALGDGDFVRCIHSVGLPRPAYSPCDNWPCNTDLAFLVHRPAEREIWSFGSGFGSNSLLGRKSMALRVASAIARDEGWLAEHMAVFSAASFLLGVGASILVTASQWRILAETASFGALGWFIVTRRENEASGDDIAWLRFGDDGRLYAINPEAGFFGIAPGLSKRTNPVAMAMLRKNCIFTNVAETANGEFFWQGLENEIRAHEVRAAHHNARYAAPASQCQLMHYKWDSPKGVPIDAILFGARRFAFFFPLLKGDMITRDTNSAFEAPYSAVSKAGYKRCPNWRVRKDGRMWRGGGSGRKGGDEQKAHKEYDGSIYFLQAFDCGCSFKIEFDRVFSCFSYLLCSFS</sequence>
<keyword evidence="17" id="KW-1185">Reference proteome</keyword>
<evidence type="ECO:0000256" key="4">
    <source>
        <dbReference type="ARBA" id="ARBA00012306"/>
    </source>
</evidence>
<feature type="domain" description="Phosphoenolpyruvate carboxykinase GTP-utilising N-terminal" evidence="16">
    <location>
        <begin position="104"/>
        <end position="328"/>
    </location>
</feature>
<evidence type="ECO:0000256" key="8">
    <source>
        <dbReference type="ARBA" id="ARBA00023134"/>
    </source>
</evidence>
<evidence type="ECO:0000259" key="15">
    <source>
        <dbReference type="Pfam" id="PF00821"/>
    </source>
</evidence>
<dbReference type="SUPFAM" id="SSF68923">
    <property type="entry name" value="PEP carboxykinase N-terminal domain"/>
    <property type="match status" value="1"/>
</dbReference>
<evidence type="ECO:0000256" key="10">
    <source>
        <dbReference type="ARBA" id="ARBA00023239"/>
    </source>
</evidence>
<dbReference type="InterPro" id="IPR008209">
    <property type="entry name" value="PEP_carboxykinase_GTP"/>
</dbReference>
<dbReference type="GO" id="GO:0033993">
    <property type="term" value="P:response to lipid"/>
    <property type="evidence" value="ECO:0007669"/>
    <property type="project" value="TreeGrafter"/>
</dbReference>
<dbReference type="WBParaSite" id="ALUE_0001527801-mRNA-1">
    <property type="protein sequence ID" value="ALUE_0001527801-mRNA-1"/>
    <property type="gene ID" value="ALUE_0001527801"/>
</dbReference>
<dbReference type="FunFam" id="3.40.449.10:FF:000003">
    <property type="entry name" value="Phosphoenolpyruvate carboxykinase, cytosolic [GTP]"/>
    <property type="match status" value="1"/>
</dbReference>
<evidence type="ECO:0000256" key="11">
    <source>
        <dbReference type="ARBA" id="ARBA00051400"/>
    </source>
</evidence>
<dbReference type="PANTHER" id="PTHR11561:SF16">
    <property type="entry name" value="PHOSPHOENOLPYRUVATE CARBOXYKINASE (GTP)"/>
    <property type="match status" value="1"/>
</dbReference>
<evidence type="ECO:0000256" key="6">
    <source>
        <dbReference type="ARBA" id="ARBA00022741"/>
    </source>
</evidence>
<feature type="domain" description="Phosphoenolpyruvate carboxykinase C-terminal P-loop" evidence="15">
    <location>
        <begin position="380"/>
        <end position="502"/>
    </location>
</feature>
<dbReference type="GO" id="GO:0042594">
    <property type="term" value="P:response to starvation"/>
    <property type="evidence" value="ECO:0007669"/>
    <property type="project" value="TreeGrafter"/>
</dbReference>
<dbReference type="Pfam" id="PF17297">
    <property type="entry name" value="PEPCK_N"/>
    <property type="match status" value="1"/>
</dbReference>
<dbReference type="InterPro" id="IPR035077">
    <property type="entry name" value="PEP_carboxykinase_GTP_C"/>
</dbReference>
<keyword evidence="6" id="KW-0547">Nucleotide-binding</keyword>
<dbReference type="GO" id="GO:0006094">
    <property type="term" value="P:gluconeogenesis"/>
    <property type="evidence" value="ECO:0007669"/>
    <property type="project" value="InterPro"/>
</dbReference>
<comment type="cofactor">
    <cofactor evidence="1">
        <name>Mn(2+)</name>
        <dbReference type="ChEBI" id="CHEBI:29035"/>
    </cofactor>
</comment>
<comment type="function">
    <text evidence="13">In parasitic nematodes PEPCK carboxylates phosphoenolpyruvate to oxaloacetate thus introducing the products of glycolysis to mitochondrial metabolism.</text>
</comment>
<name>A0A0M3IBW2_ASCLU</name>
<evidence type="ECO:0000259" key="16">
    <source>
        <dbReference type="Pfam" id="PF17297"/>
    </source>
</evidence>
<keyword evidence="10" id="KW-0456">Lyase</keyword>
<keyword evidence="8" id="KW-0342">GTP-binding</keyword>
<dbReference type="GO" id="GO:0071333">
    <property type="term" value="P:cellular response to glucose stimulus"/>
    <property type="evidence" value="ECO:0007669"/>
    <property type="project" value="TreeGrafter"/>
</dbReference>
<comment type="catalytic activity">
    <reaction evidence="11">
        <text>oxaloacetate + GTP = phosphoenolpyruvate + GDP + CO2</text>
        <dbReference type="Rhea" id="RHEA:10388"/>
        <dbReference type="ChEBI" id="CHEBI:16452"/>
        <dbReference type="ChEBI" id="CHEBI:16526"/>
        <dbReference type="ChEBI" id="CHEBI:37565"/>
        <dbReference type="ChEBI" id="CHEBI:58189"/>
        <dbReference type="ChEBI" id="CHEBI:58702"/>
        <dbReference type="EC" id="4.1.1.32"/>
    </reaction>
</comment>
<dbReference type="GO" id="GO:0005829">
    <property type="term" value="C:cytosol"/>
    <property type="evidence" value="ECO:0007669"/>
    <property type="project" value="TreeGrafter"/>
</dbReference>
<evidence type="ECO:0000256" key="3">
    <source>
        <dbReference type="ARBA" id="ARBA00011245"/>
    </source>
</evidence>
<accession>A0A0M3IBW2</accession>
<dbReference type="Gene3D" id="3.40.449.10">
    <property type="entry name" value="Phosphoenolpyruvate Carboxykinase, domain 1"/>
    <property type="match status" value="1"/>
</dbReference>
<evidence type="ECO:0000256" key="2">
    <source>
        <dbReference type="ARBA" id="ARBA00005796"/>
    </source>
</evidence>
<dbReference type="GO" id="GO:0006107">
    <property type="term" value="P:oxaloacetate metabolic process"/>
    <property type="evidence" value="ECO:0007669"/>
    <property type="project" value="TreeGrafter"/>
</dbReference>
<evidence type="ECO:0000256" key="14">
    <source>
        <dbReference type="ARBA" id="ARBA00072283"/>
    </source>
</evidence>
<evidence type="ECO:0000313" key="18">
    <source>
        <dbReference type="WBParaSite" id="ALUE_0001527801-mRNA-1"/>
    </source>
</evidence>
<evidence type="ECO:0000256" key="12">
    <source>
        <dbReference type="ARBA" id="ARBA00058806"/>
    </source>
</evidence>
<dbReference type="Gene3D" id="2.170.8.10">
    <property type="entry name" value="Phosphoenolpyruvate Carboxykinase, domain 2"/>
    <property type="match status" value="1"/>
</dbReference>
<dbReference type="InterPro" id="IPR035078">
    <property type="entry name" value="PEP_carboxykinase_GTP_N"/>
</dbReference>
<comment type="function">
    <text evidence="12">Catalyzes the conversion of oxaloacetate (OAA) to phosphoenolpyruvate (PEP), the rate-limiting step in the metabolic pathway that produces glucose from lactate and other precursors derived from the citric acid cycle.</text>
</comment>
<keyword evidence="7" id="KW-0210">Decarboxylase</keyword>
<comment type="subunit">
    <text evidence="3">Monomer.</text>
</comment>
<proteinExistence type="inferred from homology"/>
<dbReference type="SUPFAM" id="SSF53795">
    <property type="entry name" value="PEP carboxykinase-like"/>
    <property type="match status" value="1"/>
</dbReference>
<keyword evidence="9" id="KW-0464">Manganese</keyword>
<evidence type="ECO:0000256" key="7">
    <source>
        <dbReference type="ARBA" id="ARBA00022793"/>
    </source>
</evidence>
<comment type="similarity">
    <text evidence="2">Belongs to the phosphoenolpyruvate carboxykinase [GTP] family.</text>
</comment>
<dbReference type="GO" id="GO:0046327">
    <property type="term" value="P:glycerol biosynthetic process from pyruvate"/>
    <property type="evidence" value="ECO:0007669"/>
    <property type="project" value="TreeGrafter"/>
</dbReference>
<dbReference type="PANTHER" id="PTHR11561">
    <property type="entry name" value="PHOSPHOENOLPYRUVATE CARBOXYKINASE"/>
    <property type="match status" value="1"/>
</dbReference>
<dbReference type="GO" id="GO:0005525">
    <property type="term" value="F:GTP binding"/>
    <property type="evidence" value="ECO:0007669"/>
    <property type="project" value="UniProtKB-KW"/>
</dbReference>
<keyword evidence="5" id="KW-0479">Metal-binding</keyword>
<evidence type="ECO:0000256" key="13">
    <source>
        <dbReference type="ARBA" id="ARBA00058921"/>
    </source>
</evidence>
<dbReference type="InterPro" id="IPR008210">
    <property type="entry name" value="PEP_carboxykinase_N"/>
</dbReference>
<evidence type="ECO:0000313" key="17">
    <source>
        <dbReference type="Proteomes" id="UP000036681"/>
    </source>
</evidence>
<evidence type="ECO:0000256" key="5">
    <source>
        <dbReference type="ARBA" id="ARBA00022723"/>
    </source>
</evidence>
<evidence type="ECO:0000256" key="1">
    <source>
        <dbReference type="ARBA" id="ARBA00001936"/>
    </source>
</evidence>
<dbReference type="Pfam" id="PF00821">
    <property type="entry name" value="PEPCK_GTP"/>
    <property type="match status" value="1"/>
</dbReference>
<dbReference type="Proteomes" id="UP000036681">
    <property type="component" value="Unplaced"/>
</dbReference>
<dbReference type="GO" id="GO:0030145">
    <property type="term" value="F:manganese ion binding"/>
    <property type="evidence" value="ECO:0007669"/>
    <property type="project" value="TreeGrafter"/>
</dbReference>
<reference evidence="18" key="1">
    <citation type="submission" date="2016-05" db="UniProtKB">
        <authorList>
            <consortium name="WormBaseParasite"/>
        </authorList>
    </citation>
    <scope>IDENTIFICATION</scope>
</reference>
<dbReference type="GO" id="GO:0019543">
    <property type="term" value="P:propionate catabolic process"/>
    <property type="evidence" value="ECO:0007669"/>
    <property type="project" value="TreeGrafter"/>
</dbReference>
<dbReference type="EC" id="4.1.1.32" evidence="4"/>
<evidence type="ECO:0000256" key="9">
    <source>
        <dbReference type="ARBA" id="ARBA00023211"/>
    </source>
</evidence>
<dbReference type="GO" id="GO:0004613">
    <property type="term" value="F:phosphoenolpyruvate carboxykinase (GTP) activity"/>
    <property type="evidence" value="ECO:0007669"/>
    <property type="project" value="UniProtKB-EC"/>
</dbReference>
<dbReference type="AlphaFoldDB" id="A0A0M3IBW2"/>
<protein>
    <recommendedName>
        <fullName evidence="14">Phosphoenolpyruvate carboxykinase [GTP]</fullName>
        <ecNumber evidence="4">4.1.1.32</ecNumber>
    </recommendedName>
</protein>
<organism evidence="17 18">
    <name type="scientific">Ascaris lumbricoides</name>
    <name type="common">Giant roundworm</name>
    <dbReference type="NCBI Taxonomy" id="6252"/>
    <lineage>
        <taxon>Eukaryota</taxon>
        <taxon>Metazoa</taxon>
        <taxon>Ecdysozoa</taxon>
        <taxon>Nematoda</taxon>
        <taxon>Chromadorea</taxon>
        <taxon>Rhabditida</taxon>
        <taxon>Spirurina</taxon>
        <taxon>Ascaridomorpha</taxon>
        <taxon>Ascaridoidea</taxon>
        <taxon>Ascarididae</taxon>
        <taxon>Ascaris</taxon>
    </lineage>
</organism>